<keyword evidence="2 4" id="KW-0143">Chaperone</keyword>
<dbReference type="PANTHER" id="PTHR14021">
    <property type="entry name" value="IRON-SULFUR CLUSTER CO-CHAPERONE PROTEIN HSCB"/>
    <property type="match status" value="1"/>
</dbReference>
<comment type="function">
    <text evidence="3 4">Co-chaperone involved in the maturation of iron-sulfur cluster-containing proteins. Seems to help targeting proteins to be folded toward HscA.</text>
</comment>
<dbReference type="InterPro" id="IPR009073">
    <property type="entry name" value="HscB_oligo_C"/>
</dbReference>
<proteinExistence type="inferred from homology"/>
<comment type="subunit">
    <text evidence="4">Interacts with HscA and stimulates its ATPase activity.</text>
</comment>
<dbReference type="Pfam" id="PF07743">
    <property type="entry name" value="HSCB_C"/>
    <property type="match status" value="1"/>
</dbReference>
<reference evidence="7" key="1">
    <citation type="submission" date="2024-06" db="EMBL/GenBank/DDBJ databases">
        <title>Radixoralia hellwigii gen. nov., sp nov., isolated from a root canal in the human oral cavity.</title>
        <authorList>
            <person name="Bartsch S."/>
            <person name="Wittmer A."/>
            <person name="Schulz A.-K."/>
            <person name="Neumann-Schaal M."/>
            <person name="Wolf J."/>
            <person name="Gronow S."/>
            <person name="Tennert C."/>
            <person name="Haecker G."/>
            <person name="Cieplik F."/>
            <person name="Al-Ahmad A."/>
        </authorList>
    </citation>
    <scope>NUCLEOTIDE SEQUENCE [LARGE SCALE GENOMIC DNA]</scope>
    <source>
        <strain evidence="7">Wk13</strain>
    </source>
</reference>
<dbReference type="Gene3D" id="1.20.1280.20">
    <property type="entry name" value="HscB, C-terminal domain"/>
    <property type="match status" value="1"/>
</dbReference>
<dbReference type="NCBIfam" id="TIGR00714">
    <property type="entry name" value="hscB"/>
    <property type="match status" value="1"/>
</dbReference>
<organism evidence="6 7">
    <name type="scientific">Dentiradicibacter hellwigii</name>
    <dbReference type="NCBI Taxonomy" id="3149053"/>
    <lineage>
        <taxon>Bacteria</taxon>
        <taxon>Pseudomonadati</taxon>
        <taxon>Pseudomonadota</taxon>
        <taxon>Betaproteobacteria</taxon>
        <taxon>Rhodocyclales</taxon>
        <taxon>Rhodocyclaceae</taxon>
        <taxon>Dentiradicibacter</taxon>
    </lineage>
</organism>
<dbReference type="Gene3D" id="1.10.287.110">
    <property type="entry name" value="DnaJ domain"/>
    <property type="match status" value="1"/>
</dbReference>
<dbReference type="SUPFAM" id="SSF47144">
    <property type="entry name" value="HSC20 (HSCB), C-terminal oligomerisation domain"/>
    <property type="match status" value="1"/>
</dbReference>
<dbReference type="HAMAP" id="MF_00682">
    <property type="entry name" value="HscB"/>
    <property type="match status" value="1"/>
</dbReference>
<dbReference type="InterPro" id="IPR036869">
    <property type="entry name" value="J_dom_sf"/>
</dbReference>
<evidence type="ECO:0000256" key="4">
    <source>
        <dbReference type="HAMAP-Rule" id="MF_00682"/>
    </source>
</evidence>
<dbReference type="SMART" id="SM00271">
    <property type="entry name" value="DnaJ"/>
    <property type="match status" value="1"/>
</dbReference>
<evidence type="ECO:0000256" key="3">
    <source>
        <dbReference type="ARBA" id="ARBA00025596"/>
    </source>
</evidence>
<dbReference type="InterPro" id="IPR001623">
    <property type="entry name" value="DnaJ_domain"/>
</dbReference>
<evidence type="ECO:0000256" key="2">
    <source>
        <dbReference type="ARBA" id="ARBA00023186"/>
    </source>
</evidence>
<evidence type="ECO:0000313" key="7">
    <source>
        <dbReference type="Proteomes" id="UP001574673"/>
    </source>
</evidence>
<dbReference type="InterPro" id="IPR036386">
    <property type="entry name" value="HscB_C_sf"/>
</dbReference>
<evidence type="ECO:0000256" key="1">
    <source>
        <dbReference type="ARBA" id="ARBA00010476"/>
    </source>
</evidence>
<evidence type="ECO:0000259" key="5">
    <source>
        <dbReference type="PROSITE" id="PS50076"/>
    </source>
</evidence>
<dbReference type="Proteomes" id="UP001574673">
    <property type="component" value="Unassembled WGS sequence"/>
</dbReference>
<dbReference type="PANTHER" id="PTHR14021:SF15">
    <property type="entry name" value="IRON-SULFUR CLUSTER CO-CHAPERONE PROTEIN HSCB"/>
    <property type="match status" value="1"/>
</dbReference>
<sequence length="178" mass="20428">MTIMDFNVDHFALFGLPRAFRIDSDALDRSYREIQAQIHPDRFADADEAAQRRSLQWATKANEAYQTLRKPLPRARYLLELLGHKVKAENNTTMSTAFLMEQMEWREAVAEARAAGNVTDLADQEVRVRGQIRQAYETLALDLDERRDCQAAEDGVLRLMYLEKLLAEIDEALAALEQ</sequence>
<dbReference type="PROSITE" id="PS50076">
    <property type="entry name" value="DNAJ_2"/>
    <property type="match status" value="1"/>
</dbReference>
<comment type="similarity">
    <text evidence="1 4">Belongs to the HscB family.</text>
</comment>
<name>A0ABV4UEF3_9RHOO</name>
<dbReference type="SUPFAM" id="SSF46565">
    <property type="entry name" value="Chaperone J-domain"/>
    <property type="match status" value="1"/>
</dbReference>
<dbReference type="NCBIfam" id="NF002935">
    <property type="entry name" value="PRK03578.1"/>
    <property type="match status" value="1"/>
</dbReference>
<accession>A0ABV4UEF3</accession>
<evidence type="ECO:0000313" key="6">
    <source>
        <dbReference type="EMBL" id="MFA9949843.1"/>
    </source>
</evidence>
<feature type="domain" description="J" evidence="5">
    <location>
        <begin position="9"/>
        <end position="83"/>
    </location>
</feature>
<gene>
    <name evidence="4 6" type="primary">hscB</name>
    <name evidence="6" type="ORF">ABCS64_05815</name>
</gene>
<keyword evidence="7" id="KW-1185">Reference proteome</keyword>
<protein>
    <recommendedName>
        <fullName evidence="4">Co-chaperone protein HscB homolog</fullName>
    </recommendedName>
</protein>
<dbReference type="EMBL" id="JBEUWX010000002">
    <property type="protein sequence ID" value="MFA9949843.1"/>
    <property type="molecule type" value="Genomic_DNA"/>
</dbReference>
<dbReference type="InterPro" id="IPR004640">
    <property type="entry name" value="HscB"/>
</dbReference>
<comment type="caution">
    <text evidence="6">The sequence shown here is derived from an EMBL/GenBank/DDBJ whole genome shotgun (WGS) entry which is preliminary data.</text>
</comment>
<dbReference type="CDD" id="cd06257">
    <property type="entry name" value="DnaJ"/>
    <property type="match status" value="1"/>
</dbReference>